<evidence type="ECO:0000313" key="1">
    <source>
        <dbReference type="EMBL" id="MDM5147026.1"/>
    </source>
</evidence>
<gene>
    <name evidence="1" type="ORF">NQX30_01315</name>
</gene>
<comment type="caution">
    <text evidence="1">The sequence shown here is derived from an EMBL/GenBank/DDBJ whole genome shotgun (WGS) entry which is preliminary data.</text>
</comment>
<name>A0ABT7QK00_9GAMM</name>
<proteinExistence type="predicted"/>
<organism evidence="1 2">
    <name type="scientific">Candidatus Doriopsillibacter californiensis</name>
    <dbReference type="NCBI Taxonomy" id="2970740"/>
    <lineage>
        <taxon>Bacteria</taxon>
        <taxon>Pseudomonadati</taxon>
        <taxon>Pseudomonadota</taxon>
        <taxon>Gammaproteobacteria</taxon>
        <taxon>Candidatus Tethybacterales</taxon>
        <taxon>Candidatus Persebacteraceae</taxon>
        <taxon>Candidatus Doriopsillibacter</taxon>
    </lineage>
</organism>
<accession>A0ABT7QK00</accession>
<reference evidence="1" key="1">
    <citation type="submission" date="2022-08" db="EMBL/GenBank/DDBJ databases">
        <authorList>
            <person name="Dzunkova M."/>
            <person name="La Clair J."/>
            <person name="Tyml T."/>
            <person name="Doud D."/>
            <person name="Schulz F."/>
            <person name="Piquer S."/>
            <person name="Porcel Sanchis D."/>
            <person name="Osborn A."/>
            <person name="Robinson D."/>
            <person name="Louie K.B."/>
            <person name="Bowen B.P."/>
            <person name="Bowers R."/>
            <person name="Lee J."/>
            <person name="Arnau Llombart V."/>
            <person name="Diaz Villanueva W."/>
            <person name="Gosliner T."/>
            <person name="Northen T."/>
            <person name="Cheng J.-F."/>
            <person name="Burkart M.D."/>
            <person name="Woyke T."/>
        </authorList>
    </citation>
    <scope>NUCLEOTIDE SEQUENCE</scope>
    <source>
        <strain evidence="1">Df01</strain>
    </source>
</reference>
<dbReference type="EMBL" id="JANQAO010000001">
    <property type="protein sequence ID" value="MDM5147026.1"/>
    <property type="molecule type" value="Genomic_DNA"/>
</dbReference>
<reference evidence="1" key="2">
    <citation type="journal article" date="2023" name="Microbiome">
        <title>Synthase-selected sorting approach identifies a beta-lactone synthase in a nudibranch symbiotic bacterium.</title>
        <authorList>
            <person name="Dzunkova M."/>
            <person name="La Clair J.J."/>
            <person name="Tyml T."/>
            <person name="Doud D."/>
            <person name="Schulz F."/>
            <person name="Piquer-Esteban S."/>
            <person name="Porcel Sanchis D."/>
            <person name="Osborn A."/>
            <person name="Robinson D."/>
            <person name="Louie K.B."/>
            <person name="Bowen B.P."/>
            <person name="Bowers R.M."/>
            <person name="Lee J."/>
            <person name="Arnau V."/>
            <person name="Diaz-Villanueva W."/>
            <person name="Stepanauskas R."/>
            <person name="Gosliner T."/>
            <person name="Date S.V."/>
            <person name="Northen T.R."/>
            <person name="Cheng J.F."/>
            <person name="Burkart M.D."/>
            <person name="Woyke T."/>
        </authorList>
    </citation>
    <scope>NUCLEOTIDE SEQUENCE</scope>
    <source>
        <strain evidence="1">Df01</strain>
    </source>
</reference>
<keyword evidence="2" id="KW-1185">Reference proteome</keyword>
<evidence type="ECO:0000313" key="2">
    <source>
        <dbReference type="Proteomes" id="UP001168167"/>
    </source>
</evidence>
<sequence length="236" mass="27008">MTHFTIFISPSNNLPPADTLDFLYKRAGFHILAYVNDVSAKAISFGITKGEKLTAILAVDIMPLDTAGEIENPRIINIQRELRKTQNRQQYIAISKCQQFAKKLAKFLLPASEYKNIFSTLEHLEAEYKTNAAVTTILTNGSYNKAEVICKNKIYKIKKTFRCWQPSCLEREIKAREALSHLHEISPIEEVTKNSITLPFYKSSYTWEKIALLHIPYITQKKFLRRCTKYGKVAGA</sequence>
<protein>
    <submittedName>
        <fullName evidence="1">Uncharacterized protein</fullName>
    </submittedName>
</protein>
<dbReference type="Proteomes" id="UP001168167">
    <property type="component" value="Unassembled WGS sequence"/>
</dbReference>